<protein>
    <submittedName>
        <fullName evidence="2">Uncharacterized protein</fullName>
    </submittedName>
</protein>
<keyword evidence="1" id="KW-0812">Transmembrane</keyword>
<evidence type="ECO:0000313" key="2">
    <source>
        <dbReference type="EMBL" id="MBS6098425.1"/>
    </source>
</evidence>
<feature type="transmembrane region" description="Helical" evidence="1">
    <location>
        <begin position="39"/>
        <end position="65"/>
    </location>
</feature>
<proteinExistence type="predicted"/>
<evidence type="ECO:0000313" key="4">
    <source>
        <dbReference type="Proteomes" id="UP000703822"/>
    </source>
</evidence>
<name>A0A3E4XDB8_STRVE</name>
<reference evidence="2" key="1">
    <citation type="submission" date="2021-05" db="EMBL/GenBank/DDBJ databases">
        <title>Infant gut strain persistence is associated with maternal origin, phylogeny, and functional potential including surface adhesion and iron acquisition.</title>
        <authorList>
            <person name="Lou Y.C."/>
        </authorList>
    </citation>
    <scope>NUCLEOTIDE SEQUENCE</scope>
    <source>
        <strain evidence="2">L3_122_031G1_dasL3_122_031G1_maxbin2.maxbin.025s ta_sub</strain>
    </source>
</reference>
<gene>
    <name evidence="2" type="ORF">KH901_08305</name>
    <name evidence="3" type="ORF">QY913_04860</name>
</gene>
<feature type="transmembrane region" description="Helical" evidence="1">
    <location>
        <begin position="12"/>
        <end position="32"/>
    </location>
</feature>
<reference evidence="3" key="2">
    <citation type="submission" date="2023-07" db="EMBL/GenBank/DDBJ databases">
        <title>SVep1, a Temperate Phage of Human Oral Commensal Streptococcus vestibularis.</title>
        <authorList>
            <person name="Wu M."/>
            <person name="Zhu Y."/>
            <person name="Li Y."/>
        </authorList>
    </citation>
    <scope>NUCLEOTIDE SEQUENCE</scope>
    <source>
        <strain evidence="3">SVE8</strain>
    </source>
</reference>
<evidence type="ECO:0000313" key="3">
    <source>
        <dbReference type="EMBL" id="MDN5269469.1"/>
    </source>
</evidence>
<keyword evidence="1" id="KW-1133">Transmembrane helix</keyword>
<dbReference type="Proteomes" id="UP001172310">
    <property type="component" value="Unassembled WGS sequence"/>
</dbReference>
<organism evidence="2 4">
    <name type="scientific">Streptococcus vestibularis</name>
    <dbReference type="NCBI Taxonomy" id="1343"/>
    <lineage>
        <taxon>Bacteria</taxon>
        <taxon>Bacillati</taxon>
        <taxon>Bacillota</taxon>
        <taxon>Bacilli</taxon>
        <taxon>Lactobacillales</taxon>
        <taxon>Streptococcaceae</taxon>
        <taxon>Streptococcus</taxon>
    </lineage>
</organism>
<comment type="caution">
    <text evidence="2">The sequence shown here is derived from an EMBL/GenBank/DDBJ whole genome shotgun (WGS) entry which is preliminary data.</text>
</comment>
<dbReference type="RefSeq" id="WP_003096294.1">
    <property type="nucleotide sequence ID" value="NZ_CABMFU010000012.1"/>
</dbReference>
<feature type="transmembrane region" description="Helical" evidence="1">
    <location>
        <begin position="77"/>
        <end position="108"/>
    </location>
</feature>
<keyword evidence="1" id="KW-0472">Membrane</keyword>
<dbReference type="GeneID" id="61565527"/>
<dbReference type="AlphaFoldDB" id="A0A3E4XDB8"/>
<dbReference type="EMBL" id="JAHAGS010000248">
    <property type="protein sequence ID" value="MBS6098425.1"/>
    <property type="molecule type" value="Genomic_DNA"/>
</dbReference>
<dbReference type="EMBL" id="JAUJGC010000022">
    <property type="protein sequence ID" value="MDN5269469.1"/>
    <property type="molecule type" value="Genomic_DNA"/>
</dbReference>
<dbReference type="Proteomes" id="UP000703822">
    <property type="component" value="Unassembled WGS sequence"/>
</dbReference>
<evidence type="ECO:0000256" key="1">
    <source>
        <dbReference type="SAM" id="Phobius"/>
    </source>
</evidence>
<accession>A0A3E4XDB8</accession>
<sequence length="114" mass="11731">MKTKTLAVTNGVVGLIGGIFLLFAFWFIVGVASSGSEAAIVLMTLFVYLVKLALLVLGIVGAVYYKGDTPVGTAPSVLLIVGGAISLIPFLGWIGGILGIIGASLYLASLKKFL</sequence>